<dbReference type="GO" id="GO:0005829">
    <property type="term" value="C:cytosol"/>
    <property type="evidence" value="ECO:0007669"/>
    <property type="project" value="TreeGrafter"/>
</dbReference>
<evidence type="ECO:0000256" key="1">
    <source>
        <dbReference type="ARBA" id="ARBA00018672"/>
    </source>
</evidence>
<dbReference type="SUPFAM" id="SSF46894">
    <property type="entry name" value="C-terminal effector domain of the bipartite response regulators"/>
    <property type="match status" value="1"/>
</dbReference>
<evidence type="ECO:0000313" key="12">
    <source>
        <dbReference type="EMBL" id="BDG60699.1"/>
    </source>
</evidence>
<dbReference type="Pfam" id="PF00072">
    <property type="entry name" value="Response_reg"/>
    <property type="match status" value="1"/>
</dbReference>
<dbReference type="SMART" id="SM00448">
    <property type="entry name" value="REC"/>
    <property type="match status" value="1"/>
</dbReference>
<dbReference type="SUPFAM" id="SSF52172">
    <property type="entry name" value="CheY-like"/>
    <property type="match status" value="1"/>
</dbReference>
<dbReference type="InterPro" id="IPR016032">
    <property type="entry name" value="Sig_transdc_resp-reg_C-effctor"/>
</dbReference>
<keyword evidence="4" id="KW-0805">Transcription regulation</keyword>
<dbReference type="GO" id="GO:0006355">
    <property type="term" value="P:regulation of DNA-templated transcription"/>
    <property type="evidence" value="ECO:0007669"/>
    <property type="project" value="InterPro"/>
</dbReference>
<evidence type="ECO:0000256" key="6">
    <source>
        <dbReference type="ARBA" id="ARBA00023163"/>
    </source>
</evidence>
<keyword evidence="13" id="KW-1185">Reference proteome</keyword>
<dbReference type="PANTHER" id="PTHR48111:SF4">
    <property type="entry name" value="DNA-BINDING DUAL TRANSCRIPTIONAL REGULATOR OMPR"/>
    <property type="match status" value="1"/>
</dbReference>
<keyword evidence="2 8" id="KW-0597">Phosphoprotein</keyword>
<dbReference type="Pfam" id="PF00486">
    <property type="entry name" value="Trans_reg_C"/>
    <property type="match status" value="1"/>
</dbReference>
<evidence type="ECO:0000256" key="4">
    <source>
        <dbReference type="ARBA" id="ARBA00023015"/>
    </source>
</evidence>
<dbReference type="GO" id="GO:0032993">
    <property type="term" value="C:protein-DNA complex"/>
    <property type="evidence" value="ECO:0007669"/>
    <property type="project" value="TreeGrafter"/>
</dbReference>
<sequence length="229" mass="26199">MPDEILVVEDEQPIRDLIAFNLERAGYRVVTTADGVEALSLARERRPALIILDLMLPGMDGIDVCREVRRSSDVPILMLTARRDEIDRVVGFEVGADDYVTKPFSPRELVSRVRAILRRTAPRPVERPSGTFGSLHIDYERFEVTRDGERVDLTLTEFQILRVMSQQPGRVFTRDELLDRVRGQEFAADPRTIDVHIRHLRAKIEPDPSRPTYIETVRGVGYRFRGSST</sequence>
<dbReference type="Proteomes" id="UP001163687">
    <property type="component" value="Chromosome"/>
</dbReference>
<accession>A0AA35CLG1</accession>
<dbReference type="AlphaFoldDB" id="A0AA35CLG1"/>
<gene>
    <name evidence="12" type="ORF">caldi_17890</name>
</gene>
<evidence type="ECO:0000259" key="10">
    <source>
        <dbReference type="PROSITE" id="PS50110"/>
    </source>
</evidence>
<dbReference type="PROSITE" id="PS50110">
    <property type="entry name" value="RESPONSE_REGULATORY"/>
    <property type="match status" value="1"/>
</dbReference>
<evidence type="ECO:0000256" key="7">
    <source>
        <dbReference type="ARBA" id="ARBA00024867"/>
    </source>
</evidence>
<protein>
    <recommendedName>
        <fullName evidence="1">Stage 0 sporulation protein A homolog</fullName>
    </recommendedName>
</protein>
<dbReference type="GO" id="GO:0000156">
    <property type="term" value="F:phosphorelay response regulator activity"/>
    <property type="evidence" value="ECO:0007669"/>
    <property type="project" value="TreeGrafter"/>
</dbReference>
<dbReference type="FunFam" id="3.40.50.2300:FF:000001">
    <property type="entry name" value="DNA-binding response regulator PhoB"/>
    <property type="match status" value="1"/>
</dbReference>
<dbReference type="KEGG" id="cmic:caldi_17890"/>
<evidence type="ECO:0000256" key="9">
    <source>
        <dbReference type="PROSITE-ProRule" id="PRU01091"/>
    </source>
</evidence>
<name>A0AA35CLG1_9FIRM</name>
<evidence type="ECO:0000259" key="11">
    <source>
        <dbReference type="PROSITE" id="PS51755"/>
    </source>
</evidence>
<dbReference type="InterPro" id="IPR011006">
    <property type="entry name" value="CheY-like_superfamily"/>
</dbReference>
<dbReference type="InterPro" id="IPR039420">
    <property type="entry name" value="WalR-like"/>
</dbReference>
<feature type="DNA-binding region" description="OmpR/PhoB-type" evidence="9">
    <location>
        <begin position="127"/>
        <end position="226"/>
    </location>
</feature>
<dbReference type="SMART" id="SM00862">
    <property type="entry name" value="Trans_reg_C"/>
    <property type="match status" value="1"/>
</dbReference>
<feature type="domain" description="OmpR/PhoB-type" evidence="11">
    <location>
        <begin position="127"/>
        <end position="226"/>
    </location>
</feature>
<keyword evidence="5 9" id="KW-0238">DNA-binding</keyword>
<evidence type="ECO:0000313" key="13">
    <source>
        <dbReference type="Proteomes" id="UP001163687"/>
    </source>
</evidence>
<dbReference type="GO" id="GO:0000976">
    <property type="term" value="F:transcription cis-regulatory region binding"/>
    <property type="evidence" value="ECO:0007669"/>
    <property type="project" value="TreeGrafter"/>
</dbReference>
<dbReference type="PROSITE" id="PS51755">
    <property type="entry name" value="OMPR_PHOB"/>
    <property type="match status" value="1"/>
</dbReference>
<evidence type="ECO:0000256" key="2">
    <source>
        <dbReference type="ARBA" id="ARBA00022553"/>
    </source>
</evidence>
<dbReference type="Gene3D" id="3.40.50.2300">
    <property type="match status" value="1"/>
</dbReference>
<evidence type="ECO:0000256" key="5">
    <source>
        <dbReference type="ARBA" id="ARBA00023125"/>
    </source>
</evidence>
<reference evidence="12" key="1">
    <citation type="submission" date="2022-03" db="EMBL/GenBank/DDBJ databases">
        <title>Complete genome sequence of Caldinitratiruptor microaerophilus.</title>
        <authorList>
            <person name="Mukaiyama R."/>
            <person name="Nishiyama T."/>
            <person name="Ueda K."/>
        </authorList>
    </citation>
    <scope>NUCLEOTIDE SEQUENCE</scope>
    <source>
        <strain evidence="12">JCM 16183</strain>
    </source>
</reference>
<dbReference type="Gene3D" id="1.10.10.10">
    <property type="entry name" value="Winged helix-like DNA-binding domain superfamily/Winged helix DNA-binding domain"/>
    <property type="match status" value="1"/>
</dbReference>
<dbReference type="FunFam" id="1.10.10.10:FF:000018">
    <property type="entry name" value="DNA-binding response regulator ResD"/>
    <property type="match status" value="1"/>
</dbReference>
<dbReference type="InterPro" id="IPR036388">
    <property type="entry name" value="WH-like_DNA-bd_sf"/>
</dbReference>
<dbReference type="PANTHER" id="PTHR48111">
    <property type="entry name" value="REGULATOR OF RPOS"/>
    <property type="match status" value="1"/>
</dbReference>
<dbReference type="InterPro" id="IPR001789">
    <property type="entry name" value="Sig_transdc_resp-reg_receiver"/>
</dbReference>
<proteinExistence type="predicted"/>
<dbReference type="InterPro" id="IPR001867">
    <property type="entry name" value="OmpR/PhoB-type_DNA-bd"/>
</dbReference>
<keyword evidence="6" id="KW-0804">Transcription</keyword>
<feature type="modified residue" description="4-aspartylphosphate" evidence="8">
    <location>
        <position position="53"/>
    </location>
</feature>
<keyword evidence="3" id="KW-0902">Two-component regulatory system</keyword>
<feature type="domain" description="Response regulatory" evidence="10">
    <location>
        <begin position="4"/>
        <end position="117"/>
    </location>
</feature>
<comment type="function">
    <text evidence="7">May play the central regulatory role in sporulation. It may be an element of the effector pathway responsible for the activation of sporulation genes in response to nutritional stress. Spo0A may act in concert with spo0H (a sigma factor) to control the expression of some genes that are critical to the sporulation process.</text>
</comment>
<dbReference type="EMBL" id="AP025628">
    <property type="protein sequence ID" value="BDG60699.1"/>
    <property type="molecule type" value="Genomic_DNA"/>
</dbReference>
<evidence type="ECO:0000256" key="8">
    <source>
        <dbReference type="PROSITE-ProRule" id="PRU00169"/>
    </source>
</evidence>
<dbReference type="Gene3D" id="6.10.250.690">
    <property type="match status" value="1"/>
</dbReference>
<dbReference type="RefSeq" id="WP_264841401.1">
    <property type="nucleotide sequence ID" value="NZ_AP025628.1"/>
</dbReference>
<organism evidence="12 13">
    <name type="scientific">Caldinitratiruptor microaerophilus</name>
    <dbReference type="NCBI Taxonomy" id="671077"/>
    <lineage>
        <taxon>Bacteria</taxon>
        <taxon>Bacillati</taxon>
        <taxon>Bacillota</taxon>
        <taxon>Clostridia</taxon>
        <taxon>Eubacteriales</taxon>
        <taxon>Symbiobacteriaceae</taxon>
        <taxon>Caldinitratiruptor</taxon>
    </lineage>
</organism>
<evidence type="ECO:0000256" key="3">
    <source>
        <dbReference type="ARBA" id="ARBA00023012"/>
    </source>
</evidence>
<dbReference type="CDD" id="cd00383">
    <property type="entry name" value="trans_reg_C"/>
    <property type="match status" value="1"/>
</dbReference>